<sequence length="216" mass="24987">MMLFILHPLVIIKLLNTIINLPNADNLDLKTYFISIYTTPDNKKAIRDELDTLCVKLDLSNPNATFLMAGDLNARHKLWGDSKINERDKYLAKWELEMAPNLRAKIFPPCDASYNPNKEFLLSPPEDRNLSIAEIDDLIDKISGAITNSIESTVPQFKKQDSVLKYVNSRIKKLQKNKSHLITKLHKLYKTRPPDYQQQIFNTKHTIKLIKIELEK</sequence>
<dbReference type="Proteomes" id="UP000826195">
    <property type="component" value="Unassembled WGS sequence"/>
</dbReference>
<keyword evidence="1" id="KW-0732">Signal</keyword>
<organism evidence="3 4">
    <name type="scientific">Cotesia glomerata</name>
    <name type="common">Lepidopteran parasitic wasp</name>
    <name type="synonym">Apanteles glomeratus</name>
    <dbReference type="NCBI Taxonomy" id="32391"/>
    <lineage>
        <taxon>Eukaryota</taxon>
        <taxon>Metazoa</taxon>
        <taxon>Ecdysozoa</taxon>
        <taxon>Arthropoda</taxon>
        <taxon>Hexapoda</taxon>
        <taxon>Insecta</taxon>
        <taxon>Pterygota</taxon>
        <taxon>Neoptera</taxon>
        <taxon>Endopterygota</taxon>
        <taxon>Hymenoptera</taxon>
        <taxon>Apocrita</taxon>
        <taxon>Ichneumonoidea</taxon>
        <taxon>Braconidae</taxon>
        <taxon>Microgastrinae</taxon>
        <taxon>Cotesia</taxon>
    </lineage>
</organism>
<keyword evidence="4" id="KW-1185">Reference proteome</keyword>
<dbReference type="SUPFAM" id="SSF56219">
    <property type="entry name" value="DNase I-like"/>
    <property type="match status" value="1"/>
</dbReference>
<reference evidence="3 4" key="1">
    <citation type="journal article" date="2021" name="J. Hered.">
        <title>A chromosome-level genome assembly of the parasitoid wasp, Cotesia glomerata (Hymenoptera: Braconidae).</title>
        <authorList>
            <person name="Pinto B.J."/>
            <person name="Weis J.J."/>
            <person name="Gamble T."/>
            <person name="Ode P.J."/>
            <person name="Paul R."/>
            <person name="Zaspel J.M."/>
        </authorList>
    </citation>
    <scope>NUCLEOTIDE SEQUENCE [LARGE SCALE GENOMIC DNA]</scope>
    <source>
        <strain evidence="3">CgM1</strain>
    </source>
</reference>
<proteinExistence type="predicted"/>
<evidence type="ECO:0000313" key="4">
    <source>
        <dbReference type="Proteomes" id="UP000826195"/>
    </source>
</evidence>
<feature type="domain" description="Endonuclease/exonuclease/phosphatase" evidence="2">
    <location>
        <begin position="32"/>
        <end position="96"/>
    </location>
</feature>
<evidence type="ECO:0000313" key="3">
    <source>
        <dbReference type="EMBL" id="KAH0544260.1"/>
    </source>
</evidence>
<comment type="caution">
    <text evidence="3">The sequence shown here is derived from an EMBL/GenBank/DDBJ whole genome shotgun (WGS) entry which is preliminary data.</text>
</comment>
<protein>
    <recommendedName>
        <fullName evidence="2">Endonuclease/exonuclease/phosphatase domain-containing protein</fullName>
    </recommendedName>
</protein>
<evidence type="ECO:0000256" key="1">
    <source>
        <dbReference type="SAM" id="SignalP"/>
    </source>
</evidence>
<dbReference type="AlphaFoldDB" id="A0AAV7I5Y7"/>
<feature type="signal peptide" evidence="1">
    <location>
        <begin position="1"/>
        <end position="24"/>
    </location>
</feature>
<dbReference type="EMBL" id="JAHXZJ010002238">
    <property type="protein sequence ID" value="KAH0544260.1"/>
    <property type="molecule type" value="Genomic_DNA"/>
</dbReference>
<feature type="chain" id="PRO_5043933435" description="Endonuclease/exonuclease/phosphatase domain-containing protein" evidence="1">
    <location>
        <begin position="25"/>
        <end position="216"/>
    </location>
</feature>
<dbReference type="InterPro" id="IPR036691">
    <property type="entry name" value="Endo/exonu/phosph_ase_sf"/>
</dbReference>
<dbReference type="Pfam" id="PF14529">
    <property type="entry name" value="Exo_endo_phos_2"/>
    <property type="match status" value="1"/>
</dbReference>
<accession>A0AAV7I5Y7</accession>
<dbReference type="Gene3D" id="3.60.10.10">
    <property type="entry name" value="Endonuclease/exonuclease/phosphatase"/>
    <property type="match status" value="1"/>
</dbReference>
<dbReference type="InterPro" id="IPR005135">
    <property type="entry name" value="Endo/exonuclease/phosphatase"/>
</dbReference>
<evidence type="ECO:0000259" key="2">
    <source>
        <dbReference type="Pfam" id="PF14529"/>
    </source>
</evidence>
<name>A0AAV7I5Y7_COTGL</name>
<dbReference type="GO" id="GO:0003824">
    <property type="term" value="F:catalytic activity"/>
    <property type="evidence" value="ECO:0007669"/>
    <property type="project" value="InterPro"/>
</dbReference>
<gene>
    <name evidence="3" type="ORF">KQX54_002125</name>
</gene>